<dbReference type="SMART" id="SM00563">
    <property type="entry name" value="PlsC"/>
    <property type="match status" value="1"/>
</dbReference>
<evidence type="ECO:0000259" key="9">
    <source>
        <dbReference type="SMART" id="SM00563"/>
    </source>
</evidence>
<evidence type="ECO:0000256" key="1">
    <source>
        <dbReference type="ARBA" id="ARBA00004370"/>
    </source>
</evidence>
<evidence type="ECO:0000256" key="7">
    <source>
        <dbReference type="ARBA" id="ARBA00023315"/>
    </source>
</evidence>
<feature type="transmembrane region" description="Helical" evidence="8">
    <location>
        <begin position="6"/>
        <end position="32"/>
    </location>
</feature>
<evidence type="ECO:0000256" key="6">
    <source>
        <dbReference type="ARBA" id="ARBA00023136"/>
    </source>
</evidence>
<dbReference type="GO" id="GO:0016020">
    <property type="term" value="C:membrane"/>
    <property type="evidence" value="ECO:0007669"/>
    <property type="project" value="UniProtKB-SubCell"/>
</dbReference>
<dbReference type="Proteomes" id="UP000317557">
    <property type="component" value="Unassembled WGS sequence"/>
</dbReference>
<feature type="domain" description="Phospholipid/glycerol acyltransferase" evidence="9">
    <location>
        <begin position="71"/>
        <end position="183"/>
    </location>
</feature>
<evidence type="ECO:0000256" key="5">
    <source>
        <dbReference type="ARBA" id="ARBA00023098"/>
    </source>
</evidence>
<sequence length="269" mass="30894">MNLIRAILRLLVFLIVTLGLYTVIMLCAIASFTGLNYEKYRGYLLKVWGRCSCAILNLNIHTENEAPEPPFLVVSNHLSYLDIFVLFSQLRCLFVAKSDVKAWPLAGFIIRTCGILFIDRNRKRDVKRVNSLISRNINENQGIILFPEGTTSPGIEILPLKTSLLNYPASQSFPVHYVTLSYQTKDPDYPAHTHVCWWQDISFVHHFWEFLKIKETHVSMKFGKSGIVNADRKQLAETLHKKMSGDLKPVITASEFYKKHDDYKSMLPV</sequence>
<dbReference type="EMBL" id="FXTP01000001">
    <property type="protein sequence ID" value="SMO35572.1"/>
    <property type="molecule type" value="Genomic_DNA"/>
</dbReference>
<comment type="subcellular location">
    <subcellularLocation>
        <location evidence="1">Membrane</location>
    </subcellularLocation>
</comment>
<accession>A0A521ALA6</accession>
<keyword evidence="2 10" id="KW-0808">Transferase</keyword>
<proteinExistence type="predicted"/>
<protein>
    <submittedName>
        <fullName evidence="10">1-acyl-sn-glycerol-3-phosphate acyltransferase</fullName>
    </submittedName>
</protein>
<dbReference type="GO" id="GO:0006629">
    <property type="term" value="P:lipid metabolic process"/>
    <property type="evidence" value="ECO:0007669"/>
    <property type="project" value="UniProtKB-KW"/>
</dbReference>
<evidence type="ECO:0000256" key="2">
    <source>
        <dbReference type="ARBA" id="ARBA00022679"/>
    </source>
</evidence>
<evidence type="ECO:0000256" key="8">
    <source>
        <dbReference type="SAM" id="Phobius"/>
    </source>
</evidence>
<keyword evidence="5" id="KW-0443">Lipid metabolism</keyword>
<dbReference type="GO" id="GO:0016746">
    <property type="term" value="F:acyltransferase activity"/>
    <property type="evidence" value="ECO:0007669"/>
    <property type="project" value="UniProtKB-KW"/>
</dbReference>
<dbReference type="CDD" id="cd07989">
    <property type="entry name" value="LPLAT_AGPAT-like"/>
    <property type="match status" value="1"/>
</dbReference>
<keyword evidence="11" id="KW-1185">Reference proteome</keyword>
<gene>
    <name evidence="10" type="ORF">SAMN06265219_101218</name>
</gene>
<dbReference type="InterPro" id="IPR002123">
    <property type="entry name" value="Plipid/glycerol_acylTrfase"/>
</dbReference>
<evidence type="ECO:0000256" key="3">
    <source>
        <dbReference type="ARBA" id="ARBA00022692"/>
    </source>
</evidence>
<dbReference type="SUPFAM" id="SSF69593">
    <property type="entry name" value="Glycerol-3-phosphate (1)-acyltransferase"/>
    <property type="match status" value="1"/>
</dbReference>
<dbReference type="PANTHER" id="PTHR23063">
    <property type="entry name" value="PHOSPHOLIPID ACYLTRANSFERASE"/>
    <property type="match status" value="1"/>
</dbReference>
<reference evidence="10 11" key="1">
    <citation type="submission" date="2017-05" db="EMBL/GenBank/DDBJ databases">
        <authorList>
            <person name="Varghese N."/>
            <person name="Submissions S."/>
        </authorList>
    </citation>
    <scope>NUCLEOTIDE SEQUENCE [LARGE SCALE GENOMIC DNA]</scope>
    <source>
        <strain evidence="10 11">DSM 21985</strain>
    </source>
</reference>
<name>A0A521ALA6_9BACT</name>
<dbReference type="PANTHER" id="PTHR23063:SF52">
    <property type="entry name" value="LYSOPHOSPHATIDYLCHOLINE ACYLTRANSFERASE"/>
    <property type="match status" value="1"/>
</dbReference>
<keyword evidence="6 8" id="KW-0472">Membrane</keyword>
<dbReference type="OrthoDB" id="9803035at2"/>
<evidence type="ECO:0000313" key="11">
    <source>
        <dbReference type="Proteomes" id="UP000317557"/>
    </source>
</evidence>
<keyword evidence="3 8" id="KW-0812">Transmembrane</keyword>
<keyword evidence="7 10" id="KW-0012">Acyltransferase</keyword>
<evidence type="ECO:0000313" key="10">
    <source>
        <dbReference type="EMBL" id="SMO35572.1"/>
    </source>
</evidence>
<keyword evidence="4 8" id="KW-1133">Transmembrane helix</keyword>
<dbReference type="Pfam" id="PF01553">
    <property type="entry name" value="Acyltransferase"/>
    <property type="match status" value="1"/>
</dbReference>
<dbReference type="AlphaFoldDB" id="A0A521ALA6"/>
<evidence type="ECO:0000256" key="4">
    <source>
        <dbReference type="ARBA" id="ARBA00022989"/>
    </source>
</evidence>
<organism evidence="10 11">
    <name type="scientific">Gracilimonas mengyeensis</name>
    <dbReference type="NCBI Taxonomy" id="1302730"/>
    <lineage>
        <taxon>Bacteria</taxon>
        <taxon>Pseudomonadati</taxon>
        <taxon>Balneolota</taxon>
        <taxon>Balneolia</taxon>
        <taxon>Balneolales</taxon>
        <taxon>Balneolaceae</taxon>
        <taxon>Gracilimonas</taxon>
    </lineage>
</organism>